<evidence type="ECO:0000256" key="4">
    <source>
        <dbReference type="SAM" id="MobiDB-lite"/>
    </source>
</evidence>
<feature type="repeat" description="TPR" evidence="3">
    <location>
        <begin position="382"/>
        <end position="415"/>
    </location>
</feature>
<evidence type="ECO:0000256" key="3">
    <source>
        <dbReference type="PROSITE-ProRule" id="PRU00339"/>
    </source>
</evidence>
<feature type="region of interest" description="Disordered" evidence="4">
    <location>
        <begin position="168"/>
        <end position="248"/>
    </location>
</feature>
<dbReference type="Proteomes" id="UP000009071">
    <property type="component" value="Chromosome"/>
</dbReference>
<accession>C4XGT7</accession>
<dbReference type="PANTHER" id="PTHR44858:SF1">
    <property type="entry name" value="UDP-N-ACETYLGLUCOSAMINE--PEPTIDE N-ACETYLGLUCOSAMINYLTRANSFERASE SPINDLY-RELATED"/>
    <property type="match status" value="1"/>
</dbReference>
<evidence type="ECO:0000313" key="7">
    <source>
        <dbReference type="Proteomes" id="UP000009071"/>
    </source>
</evidence>
<proteinExistence type="predicted"/>
<sequence>MGKGRKRAAAAMALGLALLVARPAVAATSSLSSLGGLASGNDAAYANAAAAMTDNNYPSALAYLTESIAAYPDNGEAYLARARVDLVLDVPSQAVSDASQGLALLRASDTCDQFLPGESPILDVATAYGSAYGYPGSSLYGLGSGSLLSGTSLYGMSSLGGLSGLGSTTSGTTASGSTTSSGTSTAGTATGSGPVSTSTTTDTSGSTTTSSTSGTTTSSASANQFASSAGSQKLPVSEDLTDKDKEKNETLNEYNETLVQMAMYSSYCGGIYLNNKDKLVTGYILLGDAYLAQGSYASAQLAYKAALAVDEDNAKATGGLGLAYIGLGAGSAALSELNLAVAYGPGEPSVYVDRGTYYASIGDPERAMEEYNTALSLDAAYARAYDAIGRLRYDAGLYRDAIANYDKALAIQPYYVAALKHRAAAWTALAAAEPANSAAYTQKAQDDLNEAASLQALVTTAATATNSSSSWYTPSTTSSLSSTTTTTTTTTTTLDSGVR</sequence>
<dbReference type="Gene3D" id="1.25.40.10">
    <property type="entry name" value="Tetratricopeptide repeat domain"/>
    <property type="match status" value="2"/>
</dbReference>
<dbReference type="KEGG" id="dma:DMR_28540"/>
<keyword evidence="1" id="KW-0677">Repeat</keyword>
<dbReference type="OrthoDB" id="5453312at2"/>
<gene>
    <name evidence="6" type="ordered locus">DMR_28540</name>
</gene>
<dbReference type="PROSITE" id="PS50005">
    <property type="entry name" value="TPR"/>
    <property type="match status" value="3"/>
</dbReference>
<dbReference type="InterPro" id="IPR050498">
    <property type="entry name" value="Ycf3"/>
</dbReference>
<feature type="compositionally biased region" description="Low complexity" evidence="4">
    <location>
        <begin position="467"/>
        <end position="493"/>
    </location>
</feature>
<keyword evidence="2 3" id="KW-0802">TPR repeat</keyword>
<dbReference type="HOGENOM" id="CLU_545985_0_0_7"/>
<name>C4XGT7_SOLM1</name>
<organism evidence="6 7">
    <name type="scientific">Solidesulfovibrio magneticus (strain ATCC 700980 / DSM 13731 / RS-1)</name>
    <name type="common">Desulfovibrio magneticus</name>
    <dbReference type="NCBI Taxonomy" id="573370"/>
    <lineage>
        <taxon>Bacteria</taxon>
        <taxon>Pseudomonadati</taxon>
        <taxon>Thermodesulfobacteriota</taxon>
        <taxon>Desulfovibrionia</taxon>
        <taxon>Desulfovibrionales</taxon>
        <taxon>Desulfovibrionaceae</taxon>
        <taxon>Solidesulfovibrio</taxon>
    </lineage>
</organism>
<dbReference type="eggNOG" id="COG0457">
    <property type="taxonomic scope" value="Bacteria"/>
</dbReference>
<feature type="repeat" description="TPR" evidence="3">
    <location>
        <begin position="280"/>
        <end position="313"/>
    </location>
</feature>
<dbReference type="STRING" id="573370.DMR_28540"/>
<feature type="compositionally biased region" description="Low complexity" evidence="4">
    <location>
        <begin position="168"/>
        <end position="231"/>
    </location>
</feature>
<dbReference type="PANTHER" id="PTHR44858">
    <property type="entry name" value="TETRATRICOPEPTIDE REPEAT PROTEIN 6"/>
    <property type="match status" value="1"/>
</dbReference>
<evidence type="ECO:0008006" key="8">
    <source>
        <dbReference type="Google" id="ProtNLM"/>
    </source>
</evidence>
<dbReference type="SUPFAM" id="SSF48452">
    <property type="entry name" value="TPR-like"/>
    <property type="match status" value="1"/>
</dbReference>
<evidence type="ECO:0000256" key="5">
    <source>
        <dbReference type="SAM" id="SignalP"/>
    </source>
</evidence>
<dbReference type="Pfam" id="PF14559">
    <property type="entry name" value="TPR_19"/>
    <property type="match status" value="1"/>
</dbReference>
<feature type="repeat" description="TPR" evidence="3">
    <location>
        <begin position="348"/>
        <end position="381"/>
    </location>
</feature>
<dbReference type="SMART" id="SM00028">
    <property type="entry name" value="TPR"/>
    <property type="match status" value="5"/>
</dbReference>
<evidence type="ECO:0000256" key="2">
    <source>
        <dbReference type="ARBA" id="ARBA00022803"/>
    </source>
</evidence>
<protein>
    <recommendedName>
        <fullName evidence="8">Tetratricopeptide repeat protein</fullName>
    </recommendedName>
</protein>
<feature type="signal peptide" evidence="5">
    <location>
        <begin position="1"/>
        <end position="26"/>
    </location>
</feature>
<dbReference type="AlphaFoldDB" id="C4XGT7"/>
<dbReference type="RefSeq" id="WP_015861510.1">
    <property type="nucleotide sequence ID" value="NC_012796.1"/>
</dbReference>
<keyword evidence="5" id="KW-0732">Signal</keyword>
<feature type="region of interest" description="Disordered" evidence="4">
    <location>
        <begin position="467"/>
        <end position="499"/>
    </location>
</feature>
<evidence type="ECO:0000313" key="6">
    <source>
        <dbReference type="EMBL" id="BAH76345.1"/>
    </source>
</evidence>
<keyword evidence="7" id="KW-1185">Reference proteome</keyword>
<dbReference type="InterPro" id="IPR019734">
    <property type="entry name" value="TPR_rpt"/>
</dbReference>
<evidence type="ECO:0000256" key="1">
    <source>
        <dbReference type="ARBA" id="ARBA00022737"/>
    </source>
</evidence>
<dbReference type="InterPro" id="IPR011990">
    <property type="entry name" value="TPR-like_helical_dom_sf"/>
</dbReference>
<reference evidence="6 7" key="1">
    <citation type="journal article" date="2009" name="Genome Res.">
        <title>Whole genome sequence of Desulfovibrio magneticus strain RS-1 revealed common gene clusters in magnetotactic bacteria.</title>
        <authorList>
            <person name="Nakazawa H."/>
            <person name="Arakaki A."/>
            <person name="Narita-Yamada S."/>
            <person name="Yashiro I."/>
            <person name="Jinno K."/>
            <person name="Aoki N."/>
            <person name="Tsuruyama A."/>
            <person name="Okamura Y."/>
            <person name="Tanikawa S."/>
            <person name="Fujita N."/>
            <person name="Takeyama H."/>
            <person name="Matsunaga T."/>
        </authorList>
    </citation>
    <scope>NUCLEOTIDE SEQUENCE [LARGE SCALE GENOMIC DNA]</scope>
    <source>
        <strain evidence="7">ATCC 700980 / DSM 13731 / RS-1</strain>
    </source>
</reference>
<dbReference type="EMBL" id="AP010904">
    <property type="protein sequence ID" value="BAH76345.1"/>
    <property type="molecule type" value="Genomic_DNA"/>
</dbReference>
<feature type="chain" id="PRO_5002944115" description="Tetratricopeptide repeat protein" evidence="5">
    <location>
        <begin position="27"/>
        <end position="499"/>
    </location>
</feature>